<evidence type="ECO:0000256" key="1">
    <source>
        <dbReference type="SAM" id="SignalP"/>
    </source>
</evidence>
<proteinExistence type="predicted"/>
<name>A0ABR7IU31_9FLAO</name>
<feature type="chain" id="PRO_5046622733" evidence="1">
    <location>
        <begin position="19"/>
        <end position="165"/>
    </location>
</feature>
<reference evidence="2 3" key="1">
    <citation type="submission" date="2020-08" db="EMBL/GenBank/DDBJ databases">
        <title>Description of novel Flavobacterium F-408 isolate.</title>
        <authorList>
            <person name="Saticioglu I.B."/>
            <person name="Duman M."/>
            <person name="Altun S."/>
        </authorList>
    </citation>
    <scope>NUCLEOTIDE SEQUENCE [LARGE SCALE GENOMIC DNA]</scope>
    <source>
        <strain evidence="2 3">F-408</strain>
    </source>
</reference>
<dbReference type="EMBL" id="JACRUN010000001">
    <property type="protein sequence ID" value="MBC5833280.1"/>
    <property type="molecule type" value="Genomic_DNA"/>
</dbReference>
<accession>A0ABR7IU31</accession>
<sequence>MKKYLLIVFIFNSLLSNAQNYILENEELIFSFNTKNGKKLVLAKDKENEYIVYRFGTKEKIELEYPEKNIESWSKFTYGHYLRGGGKQNAGMELESIFFQINNFSYTIYKNYHSEDNSFETGIKIRNLSDDKIIDITGKYKTIKGSFYKLRDEELIEEDKDRIDE</sequence>
<feature type="signal peptide" evidence="1">
    <location>
        <begin position="1"/>
        <end position="18"/>
    </location>
</feature>
<keyword evidence="3" id="KW-1185">Reference proteome</keyword>
<comment type="caution">
    <text evidence="2">The sequence shown here is derived from an EMBL/GenBank/DDBJ whole genome shotgun (WGS) entry which is preliminary data.</text>
</comment>
<evidence type="ECO:0000313" key="3">
    <source>
        <dbReference type="Proteomes" id="UP000605990"/>
    </source>
</evidence>
<dbReference type="Proteomes" id="UP000605990">
    <property type="component" value="Unassembled WGS sequence"/>
</dbReference>
<organism evidence="2 3">
    <name type="scientific">Flavobacterium bernardetii</name>
    <dbReference type="NCBI Taxonomy" id="2813823"/>
    <lineage>
        <taxon>Bacteria</taxon>
        <taxon>Pseudomonadati</taxon>
        <taxon>Bacteroidota</taxon>
        <taxon>Flavobacteriia</taxon>
        <taxon>Flavobacteriales</taxon>
        <taxon>Flavobacteriaceae</taxon>
        <taxon>Flavobacterium</taxon>
    </lineage>
</organism>
<dbReference type="RefSeq" id="WP_166124517.1">
    <property type="nucleotide sequence ID" value="NZ_JAANOQ010000001.1"/>
</dbReference>
<protein>
    <submittedName>
        <fullName evidence="2">Uncharacterized protein</fullName>
    </submittedName>
</protein>
<keyword evidence="1" id="KW-0732">Signal</keyword>
<gene>
    <name evidence="2" type="ORF">H8R27_00140</name>
</gene>
<evidence type="ECO:0000313" key="2">
    <source>
        <dbReference type="EMBL" id="MBC5833280.1"/>
    </source>
</evidence>